<dbReference type="AlphaFoldDB" id="W9CA35"/>
<dbReference type="Proteomes" id="UP000019487">
    <property type="component" value="Unassembled WGS sequence"/>
</dbReference>
<proteinExistence type="predicted"/>
<evidence type="ECO:0000256" key="6">
    <source>
        <dbReference type="SAM" id="Phobius"/>
    </source>
</evidence>
<reference evidence="8 9" key="1">
    <citation type="journal article" date="2014" name="Genome Announc.">
        <title>Draft genome sequence of Sclerotinia borealis, a psychrophilic plant pathogenic fungus.</title>
        <authorList>
            <person name="Mardanov A.V."/>
            <person name="Beletsky A.V."/>
            <person name="Kadnikov V.V."/>
            <person name="Ignatov A.N."/>
            <person name="Ravin N.V."/>
        </authorList>
    </citation>
    <scope>NUCLEOTIDE SEQUENCE [LARGE SCALE GENOMIC DNA]</scope>
    <source>
        <strain evidence="9">F-4157</strain>
    </source>
</reference>
<dbReference type="PANTHER" id="PTHR15549:SF26">
    <property type="entry name" value="AXIAL BUDDING PATTERN PROTEIN 2-RELATED"/>
    <property type="match status" value="1"/>
</dbReference>
<feature type="chain" id="PRO_5004918375" description="Mid2 domain-containing protein" evidence="7">
    <location>
        <begin position="23"/>
        <end position="274"/>
    </location>
</feature>
<protein>
    <recommendedName>
        <fullName evidence="10">Mid2 domain-containing protein</fullName>
    </recommendedName>
</protein>
<gene>
    <name evidence="8" type="ORF">SBOR_7875</name>
</gene>
<comment type="caution">
    <text evidence="8">The sequence shown here is derived from an EMBL/GenBank/DDBJ whole genome shotgun (WGS) entry which is preliminary data.</text>
</comment>
<dbReference type="HOGENOM" id="CLU_078561_0_0_1"/>
<feature type="transmembrane region" description="Helical" evidence="6">
    <location>
        <begin position="202"/>
        <end position="223"/>
    </location>
</feature>
<dbReference type="PANTHER" id="PTHR15549">
    <property type="entry name" value="PAIRED IMMUNOGLOBULIN-LIKE TYPE 2 RECEPTOR"/>
    <property type="match status" value="1"/>
</dbReference>
<dbReference type="OrthoDB" id="3689214at2759"/>
<comment type="subcellular location">
    <subcellularLocation>
        <location evidence="1">Membrane</location>
        <topology evidence="1">Single-pass membrane protein</topology>
    </subcellularLocation>
</comment>
<evidence type="ECO:0000313" key="9">
    <source>
        <dbReference type="Proteomes" id="UP000019487"/>
    </source>
</evidence>
<keyword evidence="9" id="KW-1185">Reference proteome</keyword>
<evidence type="ECO:0000256" key="4">
    <source>
        <dbReference type="ARBA" id="ARBA00023136"/>
    </source>
</evidence>
<dbReference type="GO" id="GO:0016020">
    <property type="term" value="C:membrane"/>
    <property type="evidence" value="ECO:0007669"/>
    <property type="project" value="UniProtKB-SubCell"/>
</dbReference>
<organism evidence="8 9">
    <name type="scientific">Sclerotinia borealis (strain F-4128)</name>
    <dbReference type="NCBI Taxonomy" id="1432307"/>
    <lineage>
        <taxon>Eukaryota</taxon>
        <taxon>Fungi</taxon>
        <taxon>Dikarya</taxon>
        <taxon>Ascomycota</taxon>
        <taxon>Pezizomycotina</taxon>
        <taxon>Leotiomycetes</taxon>
        <taxon>Helotiales</taxon>
        <taxon>Sclerotiniaceae</taxon>
        <taxon>Sclerotinia</taxon>
    </lineage>
</organism>
<feature type="compositionally biased region" description="Low complexity" evidence="5">
    <location>
        <begin position="245"/>
        <end position="255"/>
    </location>
</feature>
<evidence type="ECO:0000313" key="8">
    <source>
        <dbReference type="EMBL" id="ESZ91724.1"/>
    </source>
</evidence>
<keyword evidence="4 6" id="KW-0472">Membrane</keyword>
<name>W9CA35_SCLBF</name>
<dbReference type="EMBL" id="AYSA01000462">
    <property type="protein sequence ID" value="ESZ91724.1"/>
    <property type="molecule type" value="Genomic_DNA"/>
</dbReference>
<evidence type="ECO:0000256" key="2">
    <source>
        <dbReference type="ARBA" id="ARBA00022692"/>
    </source>
</evidence>
<keyword evidence="7" id="KW-0732">Signal</keyword>
<feature type="compositionally biased region" description="Basic and acidic residues" evidence="5">
    <location>
        <begin position="264"/>
        <end position="274"/>
    </location>
</feature>
<evidence type="ECO:0000256" key="1">
    <source>
        <dbReference type="ARBA" id="ARBA00004167"/>
    </source>
</evidence>
<keyword evidence="2 6" id="KW-0812">Transmembrane</keyword>
<dbReference type="CDD" id="cd12087">
    <property type="entry name" value="TM_EGFR-like"/>
    <property type="match status" value="1"/>
</dbReference>
<feature type="signal peptide" evidence="7">
    <location>
        <begin position="1"/>
        <end position="22"/>
    </location>
</feature>
<feature type="region of interest" description="Disordered" evidence="5">
    <location>
        <begin position="227"/>
        <end position="274"/>
    </location>
</feature>
<dbReference type="GO" id="GO:0071944">
    <property type="term" value="C:cell periphery"/>
    <property type="evidence" value="ECO:0007669"/>
    <property type="project" value="UniProtKB-ARBA"/>
</dbReference>
<sequence>MEFNIFSLVFNIFILHTLPVLAQTYVSSTVWVVPDGNTADLSKTYTEGLTLQVTWNAVPEGYQFQGLSNLWITTWDYSNTVYSQLLTGNVNTNESGTYDWTITIPTSVSSKDAKYVLRFKNLSPEYSSSSPEVSSTGFLIINGVSSSSSTTSSAQTITSATSTSLSSSVTTTPVTSTAGIVTTPTASSTFAESSGLSGGAKAGIAVGVVGAALLIAGLAFLTFRRRHQKKSSHEELPTDPPTYYEPPTEYATRYPGDVPIAETGGHERAELQGS</sequence>
<evidence type="ECO:0000256" key="3">
    <source>
        <dbReference type="ARBA" id="ARBA00022989"/>
    </source>
</evidence>
<evidence type="ECO:0000256" key="7">
    <source>
        <dbReference type="SAM" id="SignalP"/>
    </source>
</evidence>
<accession>W9CA35</accession>
<dbReference type="InterPro" id="IPR051694">
    <property type="entry name" value="Immunoregulatory_rcpt-like"/>
</dbReference>
<dbReference type="STRING" id="1432307.W9CA35"/>
<evidence type="ECO:0008006" key="10">
    <source>
        <dbReference type="Google" id="ProtNLM"/>
    </source>
</evidence>
<keyword evidence="3 6" id="KW-1133">Transmembrane helix</keyword>
<evidence type="ECO:0000256" key="5">
    <source>
        <dbReference type="SAM" id="MobiDB-lite"/>
    </source>
</evidence>